<dbReference type="InterPro" id="IPR006170">
    <property type="entry name" value="PBP/GOBP"/>
</dbReference>
<dbReference type="Gene3D" id="1.10.238.20">
    <property type="entry name" value="Pheromone/general odorant binding protein domain"/>
    <property type="match status" value="1"/>
</dbReference>
<evidence type="ECO:0000256" key="1">
    <source>
        <dbReference type="SAM" id="SignalP"/>
    </source>
</evidence>
<sequence>MLVSTILLLFALKPLYTVADTTAKELNGTPVTVDVDAGNTAAPVETSTKEIDKRLFYKIKDVAYECATKNKINVADCLEMFDSLADLRQPKYHQCKCWIPCVARELNLMKDDDYDFEAIRGLIDQLETKPWRNEASRIFELCTDEGGTDCEGGFNILTCMMDHSDKAIKTAKHLLTAVKDDMN</sequence>
<dbReference type="CDD" id="cd23992">
    <property type="entry name" value="PBP_GOBP"/>
    <property type="match status" value="1"/>
</dbReference>
<dbReference type="SUPFAM" id="SSF47565">
    <property type="entry name" value="Insect pheromone/odorant-binding proteins"/>
    <property type="match status" value="1"/>
</dbReference>
<dbReference type="InterPro" id="IPR036728">
    <property type="entry name" value="PBP_GOBP_sf"/>
</dbReference>
<name>A0A3G2YUZ5_CORCT</name>
<proteinExistence type="evidence at transcript level"/>
<dbReference type="Pfam" id="PF01395">
    <property type="entry name" value="PBP_GOBP"/>
    <property type="match status" value="1"/>
</dbReference>
<feature type="signal peptide" evidence="1">
    <location>
        <begin position="1"/>
        <end position="19"/>
    </location>
</feature>
<dbReference type="EMBL" id="MG820731">
    <property type="protein sequence ID" value="AYP30823.1"/>
    <property type="molecule type" value="mRNA"/>
</dbReference>
<dbReference type="AlphaFoldDB" id="A0A3G2YUZ5"/>
<accession>A0A3G2YUZ5</accession>
<reference evidence="2" key="1">
    <citation type="submission" date="2018-01" db="EMBL/GenBank/DDBJ databases">
        <authorList>
            <person name="Yang H."/>
        </authorList>
    </citation>
    <scope>NUCLEOTIDE SEQUENCE</scope>
</reference>
<dbReference type="GO" id="GO:0005549">
    <property type="term" value="F:odorant binding"/>
    <property type="evidence" value="ECO:0007669"/>
    <property type="project" value="InterPro"/>
</dbReference>
<evidence type="ECO:0000313" key="2">
    <source>
        <dbReference type="EMBL" id="AYP30823.1"/>
    </source>
</evidence>
<feature type="chain" id="PRO_5018225741" evidence="1">
    <location>
        <begin position="20"/>
        <end position="183"/>
    </location>
</feature>
<keyword evidence="1" id="KW-0732">Signal</keyword>
<protein>
    <submittedName>
        <fullName evidence="2">OBP24</fullName>
    </submittedName>
</protein>
<organism evidence="2">
    <name type="scientific">Corythucha ciliata</name>
    <name type="common">Sycamore lace bug</name>
    <name type="synonym">Tingis ciliata</name>
    <dbReference type="NCBI Taxonomy" id="369451"/>
    <lineage>
        <taxon>Eukaryota</taxon>
        <taxon>Metazoa</taxon>
        <taxon>Ecdysozoa</taxon>
        <taxon>Arthropoda</taxon>
        <taxon>Hexapoda</taxon>
        <taxon>Insecta</taxon>
        <taxon>Pterygota</taxon>
        <taxon>Neoptera</taxon>
        <taxon>Paraneoptera</taxon>
        <taxon>Hemiptera</taxon>
        <taxon>Heteroptera</taxon>
        <taxon>Panheteroptera</taxon>
        <taxon>Cimicomorpha</taxon>
        <taxon>Tingidae</taxon>
        <taxon>Corythucha</taxon>
    </lineage>
</organism>